<dbReference type="NCBIfam" id="NF000642">
    <property type="entry name" value="PRK00024.1"/>
    <property type="match status" value="1"/>
</dbReference>
<dbReference type="CDD" id="cd08071">
    <property type="entry name" value="MPN_DUF2466"/>
    <property type="match status" value="1"/>
</dbReference>
<keyword evidence="2" id="KW-0479">Metal-binding</keyword>
<protein>
    <recommendedName>
        <fullName evidence="7">MPN domain-containing protein</fullName>
    </recommendedName>
</protein>
<evidence type="ECO:0000256" key="3">
    <source>
        <dbReference type="ARBA" id="ARBA00022801"/>
    </source>
</evidence>
<evidence type="ECO:0000256" key="6">
    <source>
        <dbReference type="RuleBase" id="RU003797"/>
    </source>
</evidence>
<evidence type="ECO:0000259" key="7">
    <source>
        <dbReference type="PROSITE" id="PS50249"/>
    </source>
</evidence>
<dbReference type="GO" id="GO:0006508">
    <property type="term" value="P:proteolysis"/>
    <property type="evidence" value="ECO:0007669"/>
    <property type="project" value="UniProtKB-KW"/>
</dbReference>
<dbReference type="GO" id="GO:0046872">
    <property type="term" value="F:metal ion binding"/>
    <property type="evidence" value="ECO:0007669"/>
    <property type="project" value="UniProtKB-KW"/>
</dbReference>
<dbReference type="GO" id="GO:0008237">
    <property type="term" value="F:metallopeptidase activity"/>
    <property type="evidence" value="ECO:0007669"/>
    <property type="project" value="UniProtKB-KW"/>
</dbReference>
<dbReference type="PROSITE" id="PS01302">
    <property type="entry name" value="UPF0758"/>
    <property type="match status" value="1"/>
</dbReference>
<dbReference type="EMBL" id="JRHC01000004">
    <property type="protein sequence ID" value="KJF43076.1"/>
    <property type="molecule type" value="Genomic_DNA"/>
</dbReference>
<proteinExistence type="inferred from homology"/>
<name>A0A0D8J965_9BACT</name>
<comment type="similarity">
    <text evidence="6">Belongs to the UPF0758 family.</text>
</comment>
<keyword evidence="3" id="KW-0378">Hydrolase</keyword>
<keyword evidence="5" id="KW-0482">Metalloprotease</keyword>
<evidence type="ECO:0000256" key="1">
    <source>
        <dbReference type="ARBA" id="ARBA00022670"/>
    </source>
</evidence>
<dbReference type="NCBIfam" id="TIGR00608">
    <property type="entry name" value="radc"/>
    <property type="match status" value="1"/>
</dbReference>
<dbReference type="Gene3D" id="3.40.140.10">
    <property type="entry name" value="Cytidine Deaminase, domain 2"/>
    <property type="match status" value="1"/>
</dbReference>
<dbReference type="Pfam" id="PF20582">
    <property type="entry name" value="UPF0758_N"/>
    <property type="match status" value="1"/>
</dbReference>
<evidence type="ECO:0000256" key="5">
    <source>
        <dbReference type="ARBA" id="ARBA00023049"/>
    </source>
</evidence>
<keyword evidence="1" id="KW-0645">Protease</keyword>
<comment type="caution">
    <text evidence="8">The sequence shown here is derived from an EMBL/GenBank/DDBJ whole genome shotgun (WGS) entry which is preliminary data.</text>
</comment>
<reference evidence="8 9" key="1">
    <citation type="submission" date="2014-09" db="EMBL/GenBank/DDBJ databases">
        <title>Draft Genome Sequence of Draconibacterium sp. JN14CK-3.</title>
        <authorList>
            <person name="Dong C."/>
            <person name="Lai Q."/>
            <person name="Shao Z."/>
        </authorList>
    </citation>
    <scope>NUCLEOTIDE SEQUENCE [LARGE SCALE GENOMIC DNA]</scope>
    <source>
        <strain evidence="8 9">JN14CK-3</strain>
    </source>
</reference>
<evidence type="ECO:0000313" key="9">
    <source>
        <dbReference type="Proteomes" id="UP000032544"/>
    </source>
</evidence>
<dbReference type="PROSITE" id="PS50249">
    <property type="entry name" value="MPN"/>
    <property type="match status" value="1"/>
</dbReference>
<dbReference type="RefSeq" id="WP_045031674.1">
    <property type="nucleotide sequence ID" value="NZ_JRHC01000004.1"/>
</dbReference>
<evidence type="ECO:0000256" key="4">
    <source>
        <dbReference type="ARBA" id="ARBA00022833"/>
    </source>
</evidence>
<dbReference type="STRING" id="1544798.LH29_16990"/>
<evidence type="ECO:0000256" key="2">
    <source>
        <dbReference type="ARBA" id="ARBA00022723"/>
    </source>
</evidence>
<dbReference type="OrthoDB" id="9804482at2"/>
<keyword evidence="9" id="KW-1185">Reference proteome</keyword>
<dbReference type="InterPro" id="IPR020891">
    <property type="entry name" value="UPF0758_CS"/>
</dbReference>
<feature type="domain" description="MPN" evidence="7">
    <location>
        <begin position="109"/>
        <end position="231"/>
    </location>
</feature>
<dbReference type="Proteomes" id="UP000032544">
    <property type="component" value="Unassembled WGS sequence"/>
</dbReference>
<dbReference type="PANTHER" id="PTHR30471">
    <property type="entry name" value="DNA REPAIR PROTEIN RADC"/>
    <property type="match status" value="1"/>
</dbReference>
<gene>
    <name evidence="8" type="ORF">LH29_16990</name>
</gene>
<dbReference type="InterPro" id="IPR001405">
    <property type="entry name" value="UPF0758"/>
</dbReference>
<dbReference type="PANTHER" id="PTHR30471:SF3">
    <property type="entry name" value="UPF0758 PROTEIN YEES-RELATED"/>
    <property type="match status" value="1"/>
</dbReference>
<sequence>MGEYKKLNIKDWAVEDRPREKLLNKGPRSLTDAELIAILIGSGNIEETAVELSRRILASADNNLNELGRKGIDYLTKFQGIGEAKAVTIAAALELGKRRKEADVFNKKQITGSKDAAEYFQPMLGDLNHEEFWILLLNRGNRIIDSFIVSQGGISGTVIDVRLILKNALEKMACAIILCHNHPSGTMQASNADLNITRKIKSAAEIMDITVLDHIIIGQNNYLSLADEGMLNE</sequence>
<dbReference type="InterPro" id="IPR037518">
    <property type="entry name" value="MPN"/>
</dbReference>
<accession>A0A0D8J965</accession>
<evidence type="ECO:0000313" key="8">
    <source>
        <dbReference type="EMBL" id="KJF43076.1"/>
    </source>
</evidence>
<dbReference type="InterPro" id="IPR025657">
    <property type="entry name" value="RadC_JAB"/>
</dbReference>
<organism evidence="8 9">
    <name type="scientific">Draconibacterium sediminis</name>
    <dbReference type="NCBI Taxonomy" id="1544798"/>
    <lineage>
        <taxon>Bacteria</taxon>
        <taxon>Pseudomonadati</taxon>
        <taxon>Bacteroidota</taxon>
        <taxon>Bacteroidia</taxon>
        <taxon>Marinilabiliales</taxon>
        <taxon>Prolixibacteraceae</taxon>
        <taxon>Draconibacterium</taxon>
    </lineage>
</organism>
<dbReference type="PATRIC" id="fig|1544798.3.peg.3565"/>
<dbReference type="InterPro" id="IPR046778">
    <property type="entry name" value="UPF0758_N"/>
</dbReference>
<dbReference type="Pfam" id="PF04002">
    <property type="entry name" value="RadC"/>
    <property type="match status" value="1"/>
</dbReference>
<keyword evidence="4" id="KW-0862">Zinc</keyword>
<dbReference type="AlphaFoldDB" id="A0A0D8J965"/>